<evidence type="ECO:0000313" key="6">
    <source>
        <dbReference type="Proteomes" id="UP001590950"/>
    </source>
</evidence>
<evidence type="ECO:0000256" key="2">
    <source>
        <dbReference type="ARBA" id="ARBA00013807"/>
    </source>
</evidence>
<gene>
    <name evidence="5" type="ORF">N7G274_000205</name>
</gene>
<protein>
    <recommendedName>
        <fullName evidence="2">Autophagy-related protein 14</fullName>
    </recommendedName>
</protein>
<reference evidence="5 6" key="1">
    <citation type="submission" date="2024-09" db="EMBL/GenBank/DDBJ databases">
        <title>Rethinking Asexuality: The Enigmatic Case of Functional Sexual Genes in Lepraria (Stereocaulaceae).</title>
        <authorList>
            <person name="Doellman M."/>
            <person name="Sun Y."/>
            <person name="Barcenas-Pena A."/>
            <person name="Lumbsch H.T."/>
            <person name="Grewe F."/>
        </authorList>
    </citation>
    <scope>NUCLEOTIDE SEQUENCE [LARGE SCALE GENOMIC DNA]</scope>
    <source>
        <strain evidence="5 6">Mercado 3170</strain>
    </source>
</reference>
<evidence type="ECO:0000256" key="1">
    <source>
        <dbReference type="ARBA" id="ARBA00009574"/>
    </source>
</evidence>
<dbReference type="Pfam" id="PF10186">
    <property type="entry name" value="ATG14"/>
    <property type="match status" value="1"/>
</dbReference>
<proteinExistence type="inferred from homology"/>
<feature type="region of interest" description="Disordered" evidence="4">
    <location>
        <begin position="567"/>
        <end position="593"/>
    </location>
</feature>
<evidence type="ECO:0000313" key="5">
    <source>
        <dbReference type="EMBL" id="KAL2048294.1"/>
    </source>
</evidence>
<dbReference type="PANTHER" id="PTHR15157:SF5">
    <property type="entry name" value="UV RADIATION RESISTANCE-ASSOCIATED GENE PROTEIN"/>
    <property type="match status" value="1"/>
</dbReference>
<dbReference type="EMBL" id="JBEFKJ010000001">
    <property type="protein sequence ID" value="KAL2048294.1"/>
    <property type="molecule type" value="Genomic_DNA"/>
</dbReference>
<accession>A0ABR4AS06</accession>
<keyword evidence="6" id="KW-1185">Reference proteome</keyword>
<sequence length="618" mass="68572">MSAKHDTRTNNNGISPFDDIEGLSRERPWLQPSNRKLRHLQGISVRNLALSRPLNRTRGKTIDDESLPHALKTPAKALAQRESHKLEHSRSSSDLKSPPAKVNGSHKKQESESNIPATFRPPAGKLRRRSTLNWSNASPRVRQTKLEDVAKERMANTWFSLHCNGLNEPIYVSEIVEKAMNPTFRFFDLNVYGPLVTRLDELTVKYWARTETMQNYVLLVELQLCLRSLQFIGKSLESFHHPLPPNCILFHLSDGIYTSFTDLPIEKAVLAAPKLSKQTQTLQPTSSFDALMRLSNLDDCIQDALSTREKLASQITALLEEQKQSIDIINAASQAEQSLTSTNRSLSASRKLLNTAEARRSELQTSIEARRAAIATGSLAQQKAQSHLSSAQTNLSSQRSLLQTTKSELSGQVRRICEDLLCIYPIESFNQKPLSFTIRGLHLPNATSMSSSEADPAITAAALGHVAHVVYLLSLYLTTPIPYPPTPHGSTSTILDPISSNMPSLAARTFPLYQKGAVTYRFEYGVFLMNSDIELLMSRQGSRMVDLRHTLPNLKYLLTVLTTGKGESPVRKRTGKNAPGTLEDTGPSSDHAEVGEKALHSNGKLPEMKAIHGEGTNF</sequence>
<feature type="compositionally biased region" description="Basic and acidic residues" evidence="4">
    <location>
        <begin position="79"/>
        <end position="93"/>
    </location>
</feature>
<dbReference type="PANTHER" id="PTHR15157">
    <property type="entry name" value="UV RADIATION RESISTANCE-ASSOCIATED GENE PROTEIN"/>
    <property type="match status" value="1"/>
</dbReference>
<dbReference type="InterPro" id="IPR018791">
    <property type="entry name" value="UV_resistance/autophagy_Atg14"/>
</dbReference>
<name>A0ABR4AS06_9LECA</name>
<keyword evidence="3" id="KW-0175">Coiled coil</keyword>
<comment type="caution">
    <text evidence="5">The sequence shown here is derived from an EMBL/GenBank/DDBJ whole genome shotgun (WGS) entry which is preliminary data.</text>
</comment>
<comment type="similarity">
    <text evidence="1">Belongs to the ATG14 family.</text>
</comment>
<evidence type="ECO:0000256" key="3">
    <source>
        <dbReference type="ARBA" id="ARBA00023054"/>
    </source>
</evidence>
<evidence type="ECO:0000256" key="4">
    <source>
        <dbReference type="SAM" id="MobiDB-lite"/>
    </source>
</evidence>
<dbReference type="Proteomes" id="UP001590950">
    <property type="component" value="Unassembled WGS sequence"/>
</dbReference>
<feature type="region of interest" description="Disordered" evidence="4">
    <location>
        <begin position="1"/>
        <end position="26"/>
    </location>
</feature>
<feature type="region of interest" description="Disordered" evidence="4">
    <location>
        <begin position="75"/>
        <end position="128"/>
    </location>
</feature>
<organism evidence="5 6">
    <name type="scientific">Stereocaulon virgatum</name>
    <dbReference type="NCBI Taxonomy" id="373712"/>
    <lineage>
        <taxon>Eukaryota</taxon>
        <taxon>Fungi</taxon>
        <taxon>Dikarya</taxon>
        <taxon>Ascomycota</taxon>
        <taxon>Pezizomycotina</taxon>
        <taxon>Lecanoromycetes</taxon>
        <taxon>OSLEUM clade</taxon>
        <taxon>Lecanoromycetidae</taxon>
        <taxon>Lecanorales</taxon>
        <taxon>Lecanorineae</taxon>
        <taxon>Stereocaulaceae</taxon>
        <taxon>Stereocaulon</taxon>
    </lineage>
</organism>